<dbReference type="NCBIfam" id="NF003936">
    <property type="entry name" value="PRK05445.1"/>
    <property type="match status" value="1"/>
</dbReference>
<accession>A0A917WT49</accession>
<sequence length="185" mass="22089">MEKSLTKKERLILANQYEILSKLTEDEYEKKQYENIRDAFREGFTWGYSLATDGLSEEVTGQECCFVLDVLDMYSSLYFSREKSKEAKDAINEKEVLFVGFDLNDLQECRYFSFYKFLVEDLGRFNEYKEWMDIGKIEGFNSHGSGPSMEKLLRMIQKEKELKRIRHERHDLYFTKEEIQEILNA</sequence>
<dbReference type="SUPFAM" id="SSF116960">
    <property type="entry name" value="YfbU-like"/>
    <property type="match status" value="1"/>
</dbReference>
<dbReference type="InterPro" id="IPR005587">
    <property type="entry name" value="UPF0304_YfbU"/>
</dbReference>
<reference evidence="1" key="2">
    <citation type="submission" date="2020-09" db="EMBL/GenBank/DDBJ databases">
        <authorList>
            <person name="Sun Q."/>
            <person name="Zhou Y."/>
        </authorList>
    </citation>
    <scope>NUCLEOTIDE SEQUENCE</scope>
    <source>
        <strain evidence="1">CGMCC 1.6333</strain>
    </source>
</reference>
<dbReference type="Gene3D" id="1.10.3190.10">
    <property type="entry name" value="yfbu gene product, domain 2"/>
    <property type="match status" value="1"/>
</dbReference>
<dbReference type="OrthoDB" id="1492699at2"/>
<dbReference type="Pfam" id="PF03887">
    <property type="entry name" value="YfbU"/>
    <property type="match status" value="1"/>
</dbReference>
<proteinExistence type="predicted"/>
<name>A0A917WT49_9BACI</name>
<organism evidence="1 2">
    <name type="scientific">Paraliobacillus quinghaiensis</name>
    <dbReference type="NCBI Taxonomy" id="470815"/>
    <lineage>
        <taxon>Bacteria</taxon>
        <taxon>Bacillati</taxon>
        <taxon>Bacillota</taxon>
        <taxon>Bacilli</taxon>
        <taxon>Bacillales</taxon>
        <taxon>Bacillaceae</taxon>
        <taxon>Paraliobacillus</taxon>
    </lineage>
</organism>
<evidence type="ECO:0000313" key="2">
    <source>
        <dbReference type="Proteomes" id="UP000618460"/>
    </source>
</evidence>
<dbReference type="InterPro" id="IPR023145">
    <property type="entry name" value="YfbU_helix-hairpin_sf"/>
</dbReference>
<reference evidence="1" key="1">
    <citation type="journal article" date="2014" name="Int. J. Syst. Evol. Microbiol.">
        <title>Complete genome sequence of Corynebacterium casei LMG S-19264T (=DSM 44701T), isolated from a smear-ripened cheese.</title>
        <authorList>
            <consortium name="US DOE Joint Genome Institute (JGI-PGF)"/>
            <person name="Walter F."/>
            <person name="Albersmeier A."/>
            <person name="Kalinowski J."/>
            <person name="Ruckert C."/>
        </authorList>
    </citation>
    <scope>NUCLEOTIDE SEQUENCE</scope>
    <source>
        <strain evidence="1">CGMCC 1.6333</strain>
    </source>
</reference>
<dbReference type="AlphaFoldDB" id="A0A917WT49"/>
<protein>
    <submittedName>
        <fullName evidence="1">Uncharacterized protein</fullName>
    </submittedName>
</protein>
<dbReference type="Proteomes" id="UP000618460">
    <property type="component" value="Unassembled WGS sequence"/>
</dbReference>
<dbReference type="InterPro" id="IPR023146">
    <property type="entry name" value="YfbU_alpha-helical_sf"/>
</dbReference>
<keyword evidence="2" id="KW-1185">Reference proteome</keyword>
<dbReference type="Gene3D" id="1.10.287.680">
    <property type="entry name" value="Helix hairpin bin"/>
    <property type="match status" value="1"/>
</dbReference>
<dbReference type="RefSeq" id="WP_117153817.1">
    <property type="nucleotide sequence ID" value="NZ_BMLG01000005.1"/>
</dbReference>
<comment type="caution">
    <text evidence="1">The sequence shown here is derived from an EMBL/GenBank/DDBJ whole genome shotgun (WGS) entry which is preliminary data.</text>
</comment>
<gene>
    <name evidence="1" type="ORF">GCM10011351_14730</name>
</gene>
<evidence type="ECO:0000313" key="1">
    <source>
        <dbReference type="EMBL" id="GGM29655.1"/>
    </source>
</evidence>
<dbReference type="EMBL" id="BMLG01000005">
    <property type="protein sequence ID" value="GGM29655.1"/>
    <property type="molecule type" value="Genomic_DNA"/>
</dbReference>